<dbReference type="Proteomes" id="UP000038010">
    <property type="component" value="Unassembled WGS sequence"/>
</dbReference>
<keyword evidence="5 15" id="KW-0489">Methyltransferase</keyword>
<comment type="similarity">
    <text evidence="15">Belongs to the class I-like SAM-binding methyltransferase superfamily. DOT1 family.</text>
</comment>
<feature type="compositionally biased region" description="Polar residues" evidence="17">
    <location>
        <begin position="87"/>
        <end position="96"/>
    </location>
</feature>
<evidence type="ECO:0000256" key="14">
    <source>
        <dbReference type="ARBA" id="ARBA00047770"/>
    </source>
</evidence>
<keyword evidence="9 15" id="KW-0156">Chromatin regulator</keyword>
<keyword evidence="7 15" id="KW-0949">S-adenosyl-L-methionine</keyword>
<dbReference type="CDD" id="cd02440">
    <property type="entry name" value="AdoMet_MTases"/>
    <property type="match status" value="1"/>
</dbReference>
<evidence type="ECO:0000256" key="7">
    <source>
        <dbReference type="ARBA" id="ARBA00022691"/>
    </source>
</evidence>
<dbReference type="Pfam" id="PF08123">
    <property type="entry name" value="DOT1"/>
    <property type="match status" value="1"/>
</dbReference>
<dbReference type="EC" id="2.1.1.360" evidence="3 15"/>
<keyword evidence="8" id="KW-0677">Repeat</keyword>
<dbReference type="SUPFAM" id="SSF53335">
    <property type="entry name" value="S-adenosyl-L-methionine-dependent methyltransferases"/>
    <property type="match status" value="1"/>
</dbReference>
<dbReference type="PROSITE" id="PS51569">
    <property type="entry name" value="DOT1"/>
    <property type="match status" value="1"/>
</dbReference>
<evidence type="ECO:0000256" key="17">
    <source>
        <dbReference type="SAM" id="MobiDB-lite"/>
    </source>
</evidence>
<dbReference type="InterPro" id="IPR029063">
    <property type="entry name" value="SAM-dependent_MTases_sf"/>
</dbReference>
<gene>
    <name evidence="19" type="ORF">AB675_4200</name>
</gene>
<evidence type="ECO:0000256" key="8">
    <source>
        <dbReference type="ARBA" id="ARBA00022737"/>
    </source>
</evidence>
<dbReference type="GO" id="GO:0000781">
    <property type="term" value="C:chromosome, telomeric region"/>
    <property type="evidence" value="ECO:0007669"/>
    <property type="project" value="GOC"/>
</dbReference>
<dbReference type="GeneID" id="28736203"/>
<dbReference type="EMBL" id="LFJN01000018">
    <property type="protein sequence ID" value="KPI38576.1"/>
    <property type="molecule type" value="Genomic_DNA"/>
</dbReference>
<keyword evidence="6 15" id="KW-0808">Transferase</keyword>
<evidence type="ECO:0000256" key="9">
    <source>
        <dbReference type="ARBA" id="ARBA00022853"/>
    </source>
</evidence>
<dbReference type="VEuPathDB" id="FungiDB:AB675_4200"/>
<keyword evidence="12 15" id="KW-0539">Nucleus</keyword>
<dbReference type="OrthoDB" id="443402at2759"/>
<evidence type="ECO:0000256" key="12">
    <source>
        <dbReference type="ARBA" id="ARBA00023242"/>
    </source>
</evidence>
<evidence type="ECO:0000256" key="6">
    <source>
        <dbReference type="ARBA" id="ARBA00022679"/>
    </source>
</evidence>
<evidence type="ECO:0000256" key="13">
    <source>
        <dbReference type="ARBA" id="ARBA00029821"/>
    </source>
</evidence>
<dbReference type="GO" id="GO:0000077">
    <property type="term" value="P:DNA damage checkpoint signaling"/>
    <property type="evidence" value="ECO:0007669"/>
    <property type="project" value="InterPro"/>
</dbReference>
<dbReference type="GO" id="GO:0140956">
    <property type="term" value="F:histone H3K79 trimethyltransferase activity"/>
    <property type="evidence" value="ECO:0007669"/>
    <property type="project" value="UniProtKB-EC"/>
</dbReference>
<feature type="domain" description="DOT1" evidence="18">
    <location>
        <begin position="190"/>
        <end position="520"/>
    </location>
</feature>
<keyword evidence="11 15" id="KW-0804">Transcription</keyword>
<evidence type="ECO:0000256" key="2">
    <source>
        <dbReference type="ARBA" id="ARBA00004123"/>
    </source>
</evidence>
<feature type="region of interest" description="Disordered" evidence="17">
    <location>
        <begin position="28"/>
        <end position="121"/>
    </location>
</feature>
<dbReference type="GO" id="GO:0005634">
    <property type="term" value="C:nucleus"/>
    <property type="evidence" value="ECO:0007669"/>
    <property type="project" value="UniProtKB-SubCell"/>
</dbReference>
<dbReference type="AlphaFoldDB" id="A0A0N1H7E3"/>
<dbReference type="Gene3D" id="3.40.50.150">
    <property type="entry name" value="Vaccinia Virus protein VP39"/>
    <property type="match status" value="1"/>
</dbReference>
<dbReference type="FunFam" id="3.40.50.150:FF:000033">
    <property type="entry name" value="Histone-lysine N-methyltransferase, H3 lysine-79 specific"/>
    <property type="match status" value="1"/>
</dbReference>
<feature type="binding site" evidence="16">
    <location>
        <begin position="326"/>
        <end position="329"/>
    </location>
    <ligand>
        <name>S-adenosyl-L-methionine</name>
        <dbReference type="ChEBI" id="CHEBI:59789"/>
    </ligand>
</feature>
<evidence type="ECO:0000256" key="15">
    <source>
        <dbReference type="PIRNR" id="PIRNR017570"/>
    </source>
</evidence>
<evidence type="ECO:0000256" key="1">
    <source>
        <dbReference type="ARBA" id="ARBA00003482"/>
    </source>
</evidence>
<evidence type="ECO:0000259" key="18">
    <source>
        <dbReference type="PROSITE" id="PS51569"/>
    </source>
</evidence>
<comment type="function">
    <text evidence="1 15">Histone methyltransferase that specifically trimethylates histone H3 to form H3K79me3. This methylation is required for telomere silencing and for the pachytene checkpoint during the meiotic cell cycle by allowing the recruitment of RAD9 to double strand breaks. Nucleosomes are preferred as substrate compared to free histone.</text>
</comment>
<evidence type="ECO:0000256" key="16">
    <source>
        <dbReference type="PIRSR" id="PIRSR017570-1"/>
    </source>
</evidence>
<accession>A0A0N1H7E3</accession>
<feature type="binding site" evidence="16">
    <location>
        <begin position="411"/>
        <end position="412"/>
    </location>
    <ligand>
        <name>S-adenosyl-L-methionine</name>
        <dbReference type="ChEBI" id="CHEBI:59789"/>
    </ligand>
</feature>
<dbReference type="Gene3D" id="1.10.260.170">
    <property type="match status" value="1"/>
</dbReference>
<dbReference type="GO" id="GO:0042393">
    <property type="term" value="F:histone binding"/>
    <property type="evidence" value="ECO:0007669"/>
    <property type="project" value="InterPro"/>
</dbReference>
<sequence>MPLPPKKKAPPPKAYIVKHPVKQTVLSSVSTVSHSAKTHVKTHLNGSAHNATLPKPSRTPTPSRPSSKEPVERLKTERSRARANKRASPTITTPQFSDDDDEEAEAQPKKRAKTSEMVDPNRQIKDVDAFAGNEAIRASRIHAREIANSDIIAHNGRNSYEPFFTAFTTNEDPEEAVITTEYPAAASEPEEWHIVVPVVNKSDFHPHEQITKNMEVMRDYYLDEESKKIVDNINGSGLLQALNRVVRRKGTDRFVGARTDYISILSQYNELIRAKRADGTFSAAIDRMQNIPFHLMTRILSETCSRTVSPSVESLSKYTAFSDNVYGELLPPFLSRIFKETGLRSDQVFVDLGSGVGNCVIQAALETGCTAWGCEMMDSPARLAAIQAKEFRVRCKLWGFKAGPVHLIHDDFLQNQQIGEVLKKADVILLNNQAFTAELNDKLKFKFLDVKEGAKIVSLKYYRDPKYRIKDTTINDPINVLKVVEKERFSNNVSWSSDPGKWYLHTKDSSELQAFQARMYANGGGGER</sequence>
<dbReference type="GO" id="GO:0031509">
    <property type="term" value="P:subtelomeric heterochromatin formation"/>
    <property type="evidence" value="ECO:0007669"/>
    <property type="project" value="InterPro"/>
</dbReference>
<feature type="binding site" evidence="16">
    <location>
        <position position="375"/>
    </location>
    <ligand>
        <name>S-adenosyl-L-methionine</name>
        <dbReference type="ChEBI" id="CHEBI:59789"/>
    </ligand>
</feature>
<evidence type="ECO:0000256" key="11">
    <source>
        <dbReference type="ARBA" id="ARBA00023163"/>
    </source>
</evidence>
<reference evidence="19 20" key="1">
    <citation type="submission" date="2015-06" db="EMBL/GenBank/DDBJ databases">
        <title>Draft genome of the ant-associated black yeast Phialophora attae CBS 131958.</title>
        <authorList>
            <person name="Moreno L.F."/>
            <person name="Stielow B.J."/>
            <person name="de Hoog S."/>
            <person name="Vicente V.A."/>
            <person name="Weiss V.A."/>
            <person name="de Vries M."/>
            <person name="Cruz L.M."/>
            <person name="Souza E.M."/>
        </authorList>
    </citation>
    <scope>NUCLEOTIDE SEQUENCE [LARGE SCALE GENOMIC DNA]</scope>
    <source>
        <strain evidence="19 20">CBS 131958</strain>
    </source>
</reference>
<feature type="binding site" evidence="16">
    <location>
        <begin position="349"/>
        <end position="358"/>
    </location>
    <ligand>
        <name>S-adenosyl-L-methionine</name>
        <dbReference type="ChEBI" id="CHEBI:59789"/>
    </ligand>
</feature>
<dbReference type="GO" id="GO:0032259">
    <property type="term" value="P:methylation"/>
    <property type="evidence" value="ECO:0007669"/>
    <property type="project" value="UniProtKB-KW"/>
</dbReference>
<dbReference type="STRING" id="1664694.A0A0N1H7E3"/>
<comment type="catalytic activity">
    <reaction evidence="14 15">
        <text>L-lysyl(79)-[histone H3] + 3 S-adenosyl-L-methionine = N(6),N(6),N(6)-trimethyl-L-lysyl(79)-[histone H3] + 3 S-adenosyl-L-homocysteine + 3 H(+)</text>
        <dbReference type="Rhea" id="RHEA:60328"/>
        <dbReference type="Rhea" id="RHEA-COMP:15549"/>
        <dbReference type="Rhea" id="RHEA-COMP:15552"/>
        <dbReference type="ChEBI" id="CHEBI:15378"/>
        <dbReference type="ChEBI" id="CHEBI:29969"/>
        <dbReference type="ChEBI" id="CHEBI:57856"/>
        <dbReference type="ChEBI" id="CHEBI:59789"/>
        <dbReference type="ChEBI" id="CHEBI:61961"/>
        <dbReference type="EC" id="2.1.1.360"/>
    </reaction>
</comment>
<protein>
    <recommendedName>
        <fullName evidence="4 15">Histone-lysine N-methyltransferase, H3 lysine-79 specific</fullName>
        <ecNumber evidence="3 15">2.1.1.360</ecNumber>
    </recommendedName>
    <alternativeName>
        <fullName evidence="13 15">Histone H3-K79 methyltransferase</fullName>
    </alternativeName>
</protein>
<comment type="subcellular location">
    <subcellularLocation>
        <location evidence="2 15">Nucleus</location>
    </subcellularLocation>
</comment>
<organism evidence="19 20">
    <name type="scientific">Cyphellophora attinorum</name>
    <dbReference type="NCBI Taxonomy" id="1664694"/>
    <lineage>
        <taxon>Eukaryota</taxon>
        <taxon>Fungi</taxon>
        <taxon>Dikarya</taxon>
        <taxon>Ascomycota</taxon>
        <taxon>Pezizomycotina</taxon>
        <taxon>Eurotiomycetes</taxon>
        <taxon>Chaetothyriomycetidae</taxon>
        <taxon>Chaetothyriales</taxon>
        <taxon>Cyphellophoraceae</taxon>
        <taxon>Cyphellophora</taxon>
    </lineage>
</organism>
<dbReference type="PANTHER" id="PTHR21451:SF0">
    <property type="entry name" value="HISTONE-LYSINE N-METHYLTRANSFERASE, H3 LYSINE-79 SPECIFIC"/>
    <property type="match status" value="1"/>
</dbReference>
<dbReference type="PIRSF" id="PIRSF017570">
    <property type="entry name" value="Histone_H3-K79_MeTrfase"/>
    <property type="match status" value="1"/>
</dbReference>
<evidence type="ECO:0000256" key="5">
    <source>
        <dbReference type="ARBA" id="ARBA00022603"/>
    </source>
</evidence>
<dbReference type="PANTHER" id="PTHR21451">
    <property type="entry name" value="HISTONE H3 METHYLTRANSFERASE"/>
    <property type="match status" value="1"/>
</dbReference>
<dbReference type="GO" id="GO:0006281">
    <property type="term" value="P:DNA repair"/>
    <property type="evidence" value="ECO:0007669"/>
    <property type="project" value="InterPro"/>
</dbReference>
<proteinExistence type="inferred from homology"/>
<keyword evidence="20" id="KW-1185">Reference proteome</keyword>
<dbReference type="InterPro" id="IPR030445">
    <property type="entry name" value="H3-K79_meTrfase"/>
</dbReference>
<dbReference type="InterPro" id="IPR025789">
    <property type="entry name" value="DOT1_dom"/>
</dbReference>
<evidence type="ECO:0000313" key="19">
    <source>
        <dbReference type="EMBL" id="KPI38576.1"/>
    </source>
</evidence>
<dbReference type="InterPro" id="IPR021162">
    <property type="entry name" value="Dot1"/>
</dbReference>
<keyword evidence="10 15" id="KW-0805">Transcription regulation</keyword>
<feature type="compositionally biased region" description="Basic and acidic residues" evidence="17">
    <location>
        <begin position="66"/>
        <end position="80"/>
    </location>
</feature>
<evidence type="ECO:0000313" key="20">
    <source>
        <dbReference type="Proteomes" id="UP000038010"/>
    </source>
</evidence>
<dbReference type="GO" id="GO:0000786">
    <property type="term" value="C:nucleosome"/>
    <property type="evidence" value="ECO:0007669"/>
    <property type="project" value="InterPro"/>
</dbReference>
<evidence type="ECO:0000256" key="4">
    <source>
        <dbReference type="ARBA" id="ARBA00020987"/>
    </source>
</evidence>
<comment type="caution">
    <text evidence="19">The sequence shown here is derived from an EMBL/GenBank/DDBJ whole genome shotgun (WGS) entry which is preliminary data.</text>
</comment>
<dbReference type="RefSeq" id="XP_017998539.1">
    <property type="nucleotide sequence ID" value="XM_018144323.1"/>
</dbReference>
<evidence type="ECO:0000256" key="10">
    <source>
        <dbReference type="ARBA" id="ARBA00023015"/>
    </source>
</evidence>
<name>A0A0N1H7E3_9EURO</name>
<evidence type="ECO:0000256" key="3">
    <source>
        <dbReference type="ARBA" id="ARBA00012190"/>
    </source>
</evidence>